<keyword evidence="1" id="KW-0472">Membrane</keyword>
<feature type="transmembrane region" description="Helical" evidence="1">
    <location>
        <begin position="102"/>
        <end position="124"/>
    </location>
</feature>
<organism evidence="2 3">
    <name type="scientific">Vanilla planifolia</name>
    <name type="common">Vanilla</name>
    <dbReference type="NCBI Taxonomy" id="51239"/>
    <lineage>
        <taxon>Eukaryota</taxon>
        <taxon>Viridiplantae</taxon>
        <taxon>Streptophyta</taxon>
        <taxon>Embryophyta</taxon>
        <taxon>Tracheophyta</taxon>
        <taxon>Spermatophyta</taxon>
        <taxon>Magnoliopsida</taxon>
        <taxon>Liliopsida</taxon>
        <taxon>Asparagales</taxon>
        <taxon>Orchidaceae</taxon>
        <taxon>Vanilloideae</taxon>
        <taxon>Vanilleae</taxon>
        <taxon>Vanilla</taxon>
    </lineage>
</organism>
<evidence type="ECO:0000313" key="3">
    <source>
        <dbReference type="Proteomes" id="UP000636800"/>
    </source>
</evidence>
<keyword evidence="3" id="KW-1185">Reference proteome</keyword>
<dbReference type="OrthoDB" id="782984at2759"/>
<proteinExistence type="predicted"/>
<gene>
    <name evidence="2" type="ORF">HPP92_010397</name>
</gene>
<name>A0A835QVK8_VANPL</name>
<accession>A0A835QVK8</accession>
<dbReference type="EMBL" id="JADCNL010000005">
    <property type="protein sequence ID" value="KAG0479539.1"/>
    <property type="molecule type" value="Genomic_DNA"/>
</dbReference>
<evidence type="ECO:0000256" key="1">
    <source>
        <dbReference type="SAM" id="Phobius"/>
    </source>
</evidence>
<dbReference type="AlphaFoldDB" id="A0A835QVK8"/>
<protein>
    <submittedName>
        <fullName evidence="2">Uncharacterized protein</fullName>
    </submittedName>
</protein>
<keyword evidence="1" id="KW-1133">Transmembrane helix</keyword>
<evidence type="ECO:0000313" key="2">
    <source>
        <dbReference type="EMBL" id="KAG0479539.1"/>
    </source>
</evidence>
<keyword evidence="1" id="KW-0812">Transmembrane</keyword>
<comment type="caution">
    <text evidence="2">The sequence shown here is derived from an EMBL/GenBank/DDBJ whole genome shotgun (WGS) entry which is preliminary data.</text>
</comment>
<reference evidence="2 3" key="1">
    <citation type="journal article" date="2020" name="Nat. Food">
        <title>A phased Vanilla planifolia genome enables genetic improvement of flavour and production.</title>
        <authorList>
            <person name="Hasing T."/>
            <person name="Tang H."/>
            <person name="Brym M."/>
            <person name="Khazi F."/>
            <person name="Huang T."/>
            <person name="Chambers A.H."/>
        </authorList>
    </citation>
    <scope>NUCLEOTIDE SEQUENCE [LARGE SCALE GENOMIC DNA]</scope>
    <source>
        <tissue evidence="2">Leaf</tissue>
    </source>
</reference>
<dbReference type="Proteomes" id="UP000636800">
    <property type="component" value="Chromosome 5"/>
</dbReference>
<sequence length="139" mass="15630">MVLPCDPILAMNTIGMQSPSSYFLQSLPAAGPRSYCLPRIVLRSPSSSALSRPVRPLASLRWIDHRRLHDANEGNDSCSQQLVRTLLIDNYDSYTYNIYQELAVVNGGLLSIFSILFVLVYMCLVCEKMKNLFTALLKE</sequence>